<dbReference type="AlphaFoldDB" id="A0A8S9V6P4"/>
<gene>
    <name evidence="1" type="ORF">GN958_ATG02981</name>
</gene>
<organism evidence="1 2">
    <name type="scientific">Phytophthora infestans</name>
    <name type="common">Potato late blight agent</name>
    <name type="synonym">Botrytis infestans</name>
    <dbReference type="NCBI Taxonomy" id="4787"/>
    <lineage>
        <taxon>Eukaryota</taxon>
        <taxon>Sar</taxon>
        <taxon>Stramenopiles</taxon>
        <taxon>Oomycota</taxon>
        <taxon>Peronosporomycetes</taxon>
        <taxon>Peronosporales</taxon>
        <taxon>Peronosporaceae</taxon>
        <taxon>Phytophthora</taxon>
    </lineage>
</organism>
<name>A0A8S9V6P4_PHYIN</name>
<comment type="caution">
    <text evidence="1">The sequence shown here is derived from an EMBL/GenBank/DDBJ whole genome shotgun (WGS) entry which is preliminary data.</text>
</comment>
<dbReference type="EMBL" id="JAACNO010000408">
    <property type="protein sequence ID" value="KAF4147817.1"/>
    <property type="molecule type" value="Genomic_DNA"/>
</dbReference>
<evidence type="ECO:0000313" key="1">
    <source>
        <dbReference type="EMBL" id="KAF4147817.1"/>
    </source>
</evidence>
<sequence>MPTSGTLTIKVHGIEATFGEEEYRNKKLAVRFAVGKAEYTTKYKKHDVRIDENAILRVHEAAADAKLTIELLQEKVKKPIVSTQKSLFQNNPVTRKMTFTFGSKGAPSTALLSYSADWESSETTLAAFETHRPWFMRASYYYDTTKNVYNYTTSFRVVAPFARFGENTANTNNPVTRKMTFTFGSKGAPSTALLSYSADWESSETTLAAFETHRPWFMRASYYYDTTKNVYNYTTSFRVVAPFARFGENTANTVVEKVSGKSLHEIDEAWVGPGLNALDDRVDATISSVAETLYTSQQYALKKKDAAVGVASNVVKKTGETVSGAVGATVHTAANVKDYTTEKVVSATSSVYGTVASVADYTKTQVVHASSSTYGTVKGVTFTALSYVPVIGPKIAV</sequence>
<accession>A0A8S9V6P4</accession>
<proteinExistence type="predicted"/>
<evidence type="ECO:0000313" key="2">
    <source>
        <dbReference type="Proteomes" id="UP000704712"/>
    </source>
</evidence>
<reference evidence="1" key="1">
    <citation type="submission" date="2020-03" db="EMBL/GenBank/DDBJ databases">
        <title>Hybrid Assembly of Korean Phytophthora infestans isolates.</title>
        <authorList>
            <person name="Prokchorchik M."/>
            <person name="Lee Y."/>
            <person name="Seo J."/>
            <person name="Cho J.-H."/>
            <person name="Park Y.-E."/>
            <person name="Jang D.-C."/>
            <person name="Im J.-S."/>
            <person name="Choi J.-G."/>
            <person name="Park H.-J."/>
            <person name="Lee G.-B."/>
            <person name="Lee Y.-G."/>
            <person name="Hong S.-Y."/>
            <person name="Cho K."/>
            <person name="Sohn K.H."/>
        </authorList>
    </citation>
    <scope>NUCLEOTIDE SEQUENCE</scope>
    <source>
        <strain evidence="1">KR_2_A2</strain>
    </source>
</reference>
<dbReference type="Proteomes" id="UP000704712">
    <property type="component" value="Unassembled WGS sequence"/>
</dbReference>
<protein>
    <submittedName>
        <fullName evidence="1">Uncharacterized protein</fullName>
    </submittedName>
</protein>